<proteinExistence type="predicted"/>
<dbReference type="OrthoDB" id="5370059at2759"/>
<dbReference type="GeneID" id="68118953"/>
<accession>A0A6A5BX84</accession>
<name>A0A6A5BX84_NAEFO</name>
<dbReference type="Gene3D" id="2.130.10.30">
    <property type="entry name" value="Regulator of chromosome condensation 1/beta-lactamase-inhibitor protein II"/>
    <property type="match status" value="1"/>
</dbReference>
<feature type="region of interest" description="Disordered" evidence="1">
    <location>
        <begin position="1"/>
        <end position="31"/>
    </location>
</feature>
<dbReference type="OMA" id="SISEFHM"/>
<reference evidence="2 3" key="1">
    <citation type="journal article" date="2019" name="Sci. Rep.">
        <title>Nanopore sequencing improves the draft genome of the human pathogenic amoeba Naegleria fowleri.</title>
        <authorList>
            <person name="Liechti N."/>
            <person name="Schurch N."/>
            <person name="Bruggmann R."/>
            <person name="Wittwer M."/>
        </authorList>
    </citation>
    <scope>NUCLEOTIDE SEQUENCE [LARGE SCALE GENOMIC DNA]</scope>
    <source>
        <strain evidence="2 3">ATCC 30894</strain>
    </source>
</reference>
<dbReference type="InterPro" id="IPR009091">
    <property type="entry name" value="RCC1/BLIP-II"/>
</dbReference>
<organism evidence="2 3">
    <name type="scientific">Naegleria fowleri</name>
    <name type="common">Brain eating amoeba</name>
    <dbReference type="NCBI Taxonomy" id="5763"/>
    <lineage>
        <taxon>Eukaryota</taxon>
        <taxon>Discoba</taxon>
        <taxon>Heterolobosea</taxon>
        <taxon>Tetramitia</taxon>
        <taxon>Eutetramitia</taxon>
        <taxon>Vahlkampfiidae</taxon>
        <taxon>Naegleria</taxon>
    </lineage>
</organism>
<evidence type="ECO:0000313" key="2">
    <source>
        <dbReference type="EMBL" id="KAF0981877.1"/>
    </source>
</evidence>
<sequence>MANDEEENQASPIYTNHHDHQHDQQGSSTSTWKDLGDSSVFLATNFEASNFPLKSSGQFNRYVIPKLRFKKVLAGDRYFFFVTPDHFIAEVCGHPSVPGMAKLKCQTKILGYGPDDLAQKSNNKQTICEVDASIYEYDLSKEIGSISEFHMNIDKIFAVNSARDEIAIFEYQRSNTVEIKVLRLFPENYKYYDKKEPNSERDFIKSFITGPLSTHYVVLSQKGKIFVNGEELKDRPEDTIIGGSCCGSGVILASSSALYCRGADTFNVFGGHSFDQFDRFAFNLGASIVDVKCGFYHTLVLLSNGTVYSCGYNVLHQTTFSSTGTGDVLSKINMNFGFAVEIGCSSRGSWVRNNDDDVFMVGEVIENFLPKFCIQKNPKIYKFNYKTQFKNFRHSPNDIASAGWQYIIYHNSTRNDPLKSVLRFRELLLKTVSHPEGGYSDCVILCESLCAADE</sequence>
<protein>
    <submittedName>
        <fullName evidence="2">Uncharacterized protein</fullName>
    </submittedName>
</protein>
<dbReference type="EMBL" id="VFQX01000012">
    <property type="protein sequence ID" value="KAF0981877.1"/>
    <property type="molecule type" value="Genomic_DNA"/>
</dbReference>
<evidence type="ECO:0000256" key="1">
    <source>
        <dbReference type="SAM" id="MobiDB-lite"/>
    </source>
</evidence>
<comment type="caution">
    <text evidence="2">The sequence shown here is derived from an EMBL/GenBank/DDBJ whole genome shotgun (WGS) entry which is preliminary data.</text>
</comment>
<dbReference type="AlphaFoldDB" id="A0A6A5BX84"/>
<dbReference type="Pfam" id="PF13540">
    <property type="entry name" value="RCC1_2"/>
    <property type="match status" value="1"/>
</dbReference>
<dbReference type="Proteomes" id="UP000444721">
    <property type="component" value="Unassembled WGS sequence"/>
</dbReference>
<dbReference type="SUPFAM" id="SSF50985">
    <property type="entry name" value="RCC1/BLIP-II"/>
    <property type="match status" value="1"/>
</dbReference>
<dbReference type="VEuPathDB" id="AmoebaDB:NF0040650"/>
<keyword evidence="3" id="KW-1185">Reference proteome</keyword>
<dbReference type="VEuPathDB" id="AmoebaDB:FDP41_011738"/>
<gene>
    <name evidence="2" type="ORF">FDP41_011738</name>
</gene>
<dbReference type="VEuPathDB" id="AmoebaDB:NfTy_021290"/>
<evidence type="ECO:0000313" key="3">
    <source>
        <dbReference type="Proteomes" id="UP000444721"/>
    </source>
</evidence>
<dbReference type="RefSeq" id="XP_044566590.1">
    <property type="nucleotide sequence ID" value="XM_044702180.1"/>
</dbReference>